<dbReference type="InterPro" id="IPR004029">
    <property type="entry name" value="UreE_N"/>
</dbReference>
<keyword evidence="4 5" id="KW-0143">Chaperone</keyword>
<dbReference type="InterPro" id="IPR012406">
    <property type="entry name" value="UreE"/>
</dbReference>
<dbReference type="EMBL" id="JAFREL020000003">
    <property type="protein sequence ID" value="MEO1771993.1"/>
    <property type="molecule type" value="Genomic_DNA"/>
</dbReference>
<evidence type="ECO:0000256" key="4">
    <source>
        <dbReference type="ARBA" id="ARBA00023186"/>
    </source>
</evidence>
<evidence type="ECO:0000256" key="3">
    <source>
        <dbReference type="ARBA" id="ARBA00022596"/>
    </source>
</evidence>
<feature type="domain" description="Urease accessory protein UreE C-terminal" evidence="7">
    <location>
        <begin position="77"/>
        <end position="134"/>
    </location>
</feature>
<evidence type="ECO:0000259" key="6">
    <source>
        <dbReference type="Pfam" id="PF02814"/>
    </source>
</evidence>
<sequence>MIVKEIIGNINSYPAAESKTKDWIAIENEALAKRVHHLNTAKNGEVSVRLAPGKHLHVGDILAETEDTLVVVDVLPEDVLVIKPNAIHEMGFIAHELGNRHLPAQFIDDTMVVQYDYLIEHLLEHKSMSFERKHVKMPHPFRHIGHSHDH</sequence>
<dbReference type="CDD" id="cd00571">
    <property type="entry name" value="UreE"/>
    <property type="match status" value="1"/>
</dbReference>
<dbReference type="RefSeq" id="WP_207704541.1">
    <property type="nucleotide sequence ID" value="NZ_JAFREL020000003.1"/>
</dbReference>
<dbReference type="SUPFAM" id="SSF69287">
    <property type="entry name" value="Urease metallochaperone UreE, N-terminal domain"/>
    <property type="match status" value="1"/>
</dbReference>
<dbReference type="HAMAP" id="MF_00822">
    <property type="entry name" value="UreE"/>
    <property type="match status" value="1"/>
</dbReference>
<organism evidence="8 9">
    <name type="scientific">Candidatus Enterococcus ferrettii</name>
    <dbReference type="NCBI Taxonomy" id="2815324"/>
    <lineage>
        <taxon>Bacteria</taxon>
        <taxon>Bacillati</taxon>
        <taxon>Bacillota</taxon>
        <taxon>Bacilli</taxon>
        <taxon>Lactobacillales</taxon>
        <taxon>Enterococcaceae</taxon>
        <taxon>Enterococcus</taxon>
    </lineage>
</organism>
<accession>A0ABV0EWM6</accession>
<keyword evidence="3 5" id="KW-0533">Nickel</keyword>
<evidence type="ECO:0000256" key="5">
    <source>
        <dbReference type="HAMAP-Rule" id="MF_00822"/>
    </source>
</evidence>
<reference evidence="8 9" key="1">
    <citation type="submission" date="2021-03" db="EMBL/GenBank/DDBJ databases">
        <authorList>
            <person name="Gilmore M.S."/>
            <person name="Schwartzman J."/>
            <person name="Van Tyne D."/>
            <person name="Martin M."/>
            <person name="Earl A.M."/>
            <person name="Manson A.L."/>
            <person name="Straub T."/>
            <person name="Salamzade R."/>
            <person name="Saavedra J."/>
            <person name="Lebreton F."/>
            <person name="Prichula J."/>
            <person name="Schaufler K."/>
            <person name="Gaca A."/>
            <person name="Sgardioli B."/>
            <person name="Wagenaar J."/>
            <person name="Strong T."/>
        </authorList>
    </citation>
    <scope>NUCLEOTIDE SEQUENCE [LARGE SCALE GENOMIC DNA]</scope>
    <source>
        <strain evidence="8 9">665A</strain>
    </source>
</reference>
<dbReference type="Gene3D" id="2.60.260.20">
    <property type="entry name" value="Urease metallochaperone UreE, N-terminal domain"/>
    <property type="match status" value="1"/>
</dbReference>
<dbReference type="InterPro" id="IPR036118">
    <property type="entry name" value="UreE_N_sf"/>
</dbReference>
<keyword evidence="2 5" id="KW-0963">Cytoplasm</keyword>
<comment type="caution">
    <text evidence="8">The sequence shown here is derived from an EMBL/GenBank/DDBJ whole genome shotgun (WGS) entry which is preliminary data.</text>
</comment>
<dbReference type="SUPFAM" id="SSF69737">
    <property type="entry name" value="Urease metallochaperone UreE, C-terminal domain"/>
    <property type="match status" value="1"/>
</dbReference>
<dbReference type="Pfam" id="PF02814">
    <property type="entry name" value="UreE_N"/>
    <property type="match status" value="1"/>
</dbReference>
<protein>
    <recommendedName>
        <fullName evidence="5">Urease accessory protein UreE</fullName>
    </recommendedName>
</protein>
<evidence type="ECO:0000313" key="8">
    <source>
        <dbReference type="EMBL" id="MEO1771993.1"/>
    </source>
</evidence>
<dbReference type="Pfam" id="PF05194">
    <property type="entry name" value="UreE_C"/>
    <property type="match status" value="1"/>
</dbReference>
<keyword evidence="9" id="KW-1185">Reference proteome</keyword>
<evidence type="ECO:0000256" key="1">
    <source>
        <dbReference type="ARBA" id="ARBA00004496"/>
    </source>
</evidence>
<reference evidence="8 9" key="2">
    <citation type="submission" date="2024-02" db="EMBL/GenBank/DDBJ databases">
        <title>The Genome Sequence of Enterococcus sp. DIV0159.</title>
        <authorList>
            <person name="Earl A."/>
            <person name="Manson A."/>
            <person name="Gilmore M."/>
            <person name="Sanders J."/>
            <person name="Shea T."/>
            <person name="Howe W."/>
            <person name="Livny J."/>
            <person name="Cuomo C."/>
            <person name="Neafsey D."/>
            <person name="Birren B."/>
        </authorList>
    </citation>
    <scope>NUCLEOTIDE SEQUENCE [LARGE SCALE GENOMIC DNA]</scope>
    <source>
        <strain evidence="8 9">665A</strain>
    </source>
</reference>
<comment type="subcellular location">
    <subcellularLocation>
        <location evidence="1 5">Cytoplasm</location>
    </subcellularLocation>
</comment>
<comment type="similarity">
    <text evidence="5">Belongs to the UreE family.</text>
</comment>
<dbReference type="Proteomes" id="UP000664357">
    <property type="component" value="Unassembled WGS sequence"/>
</dbReference>
<feature type="domain" description="UreE urease accessory N-terminal" evidence="6">
    <location>
        <begin position="15"/>
        <end position="70"/>
    </location>
</feature>
<dbReference type="PIRSF" id="PIRSF036402">
    <property type="entry name" value="Ureas_acces_UreE"/>
    <property type="match status" value="1"/>
</dbReference>
<gene>
    <name evidence="5" type="primary">ureE</name>
    <name evidence="8" type="ORF">JZO67_003975</name>
</gene>
<dbReference type="InterPro" id="IPR007864">
    <property type="entry name" value="UreE_C_dom"/>
</dbReference>
<evidence type="ECO:0000313" key="9">
    <source>
        <dbReference type="Proteomes" id="UP000664357"/>
    </source>
</evidence>
<dbReference type="Gene3D" id="3.30.70.790">
    <property type="entry name" value="UreE, C-terminal domain"/>
    <property type="match status" value="1"/>
</dbReference>
<name>A0ABV0EWM6_9ENTE</name>
<proteinExistence type="inferred from homology"/>
<comment type="function">
    <text evidence="5">Involved in urease metallocenter assembly. Binds nickel. Probably functions as a nickel donor during metallocenter assembly.</text>
</comment>
<evidence type="ECO:0000259" key="7">
    <source>
        <dbReference type="Pfam" id="PF05194"/>
    </source>
</evidence>
<evidence type="ECO:0000256" key="2">
    <source>
        <dbReference type="ARBA" id="ARBA00022490"/>
    </source>
</evidence>